<dbReference type="EMBL" id="ABEU02000023">
    <property type="protein sequence ID" value="PNR29235.1"/>
    <property type="molecule type" value="Genomic_DNA"/>
</dbReference>
<accession>A0A2K1IIY0</accession>
<dbReference type="Gramene" id="Pp3c23_11410V3.2">
    <property type="protein sequence ID" value="Pp3c23_11410V3.2"/>
    <property type="gene ID" value="Pp3c23_11410"/>
</dbReference>
<dbReference type="EnsemblPlants" id="Pp3c23_11410V3.2">
    <property type="protein sequence ID" value="Pp3c23_11410V3.2"/>
    <property type="gene ID" value="Pp3c23_11410"/>
</dbReference>
<dbReference type="AlphaFoldDB" id="A0A2K1IIY0"/>
<organism evidence="3">
    <name type="scientific">Physcomitrium patens</name>
    <name type="common">Spreading-leaved earth moss</name>
    <name type="synonym">Physcomitrella patens</name>
    <dbReference type="NCBI Taxonomy" id="3218"/>
    <lineage>
        <taxon>Eukaryota</taxon>
        <taxon>Viridiplantae</taxon>
        <taxon>Streptophyta</taxon>
        <taxon>Embryophyta</taxon>
        <taxon>Bryophyta</taxon>
        <taxon>Bryophytina</taxon>
        <taxon>Bryopsida</taxon>
        <taxon>Funariidae</taxon>
        <taxon>Funariales</taxon>
        <taxon>Funariaceae</taxon>
        <taxon>Physcomitrium</taxon>
    </lineage>
</organism>
<dbReference type="OrthoDB" id="37297at2759"/>
<evidence type="ECO:0000256" key="1">
    <source>
        <dbReference type="SAM" id="SignalP"/>
    </source>
</evidence>
<dbReference type="Gene3D" id="3.40.30.10">
    <property type="entry name" value="Glutaredoxin"/>
    <property type="match status" value="1"/>
</dbReference>
<name>A0A2K1IIY0_PHYPA</name>
<dbReference type="SUPFAM" id="SSF52833">
    <property type="entry name" value="Thioredoxin-like"/>
    <property type="match status" value="1"/>
</dbReference>
<dbReference type="STRING" id="3218.A0A2K1IIY0"/>
<dbReference type="Proteomes" id="UP000006727">
    <property type="component" value="Chromosome 23"/>
</dbReference>
<protein>
    <recommendedName>
        <fullName evidence="2">DSBA-like thioredoxin domain-containing protein</fullName>
    </recommendedName>
</protein>
<dbReference type="RefSeq" id="XP_024362703.1">
    <property type="nucleotide sequence ID" value="XM_024506935.2"/>
</dbReference>
<dbReference type="InterPro" id="IPR036249">
    <property type="entry name" value="Thioredoxin-like_sf"/>
</dbReference>
<feature type="chain" id="PRO_5044576235" description="DSBA-like thioredoxin domain-containing protein" evidence="1">
    <location>
        <begin position="34"/>
        <end position="240"/>
    </location>
</feature>
<keyword evidence="1" id="KW-0732">Signal</keyword>
<proteinExistence type="predicted"/>
<evidence type="ECO:0000313" key="5">
    <source>
        <dbReference type="Proteomes" id="UP000006727"/>
    </source>
</evidence>
<keyword evidence="5" id="KW-1185">Reference proteome</keyword>
<dbReference type="Gramene" id="Pp3c23_11410V3.1">
    <property type="protein sequence ID" value="Pp3c23_11410V3.1"/>
    <property type="gene ID" value="Pp3c23_11410"/>
</dbReference>
<dbReference type="GO" id="GO:0016491">
    <property type="term" value="F:oxidoreductase activity"/>
    <property type="evidence" value="ECO:0007669"/>
    <property type="project" value="InterPro"/>
</dbReference>
<dbReference type="InterPro" id="IPR001853">
    <property type="entry name" value="DSBA-like_thioredoxin_dom"/>
</dbReference>
<dbReference type="Pfam" id="PF01323">
    <property type="entry name" value="DSBA"/>
    <property type="match status" value="1"/>
</dbReference>
<feature type="signal peptide" evidence="1">
    <location>
        <begin position="1"/>
        <end position="33"/>
    </location>
</feature>
<evidence type="ECO:0000313" key="3">
    <source>
        <dbReference type="EMBL" id="PNR29235.1"/>
    </source>
</evidence>
<reference evidence="3 5" key="1">
    <citation type="journal article" date="2008" name="Science">
        <title>The Physcomitrella genome reveals evolutionary insights into the conquest of land by plants.</title>
        <authorList>
            <person name="Rensing S."/>
            <person name="Lang D."/>
            <person name="Zimmer A."/>
            <person name="Terry A."/>
            <person name="Salamov A."/>
            <person name="Shapiro H."/>
            <person name="Nishiyama T."/>
            <person name="Perroud P.-F."/>
            <person name="Lindquist E."/>
            <person name="Kamisugi Y."/>
            <person name="Tanahashi T."/>
            <person name="Sakakibara K."/>
            <person name="Fujita T."/>
            <person name="Oishi K."/>
            <person name="Shin-I T."/>
            <person name="Kuroki Y."/>
            <person name="Toyoda A."/>
            <person name="Suzuki Y."/>
            <person name="Hashimoto A."/>
            <person name="Yamaguchi K."/>
            <person name="Sugano A."/>
            <person name="Kohara Y."/>
            <person name="Fujiyama A."/>
            <person name="Anterola A."/>
            <person name="Aoki S."/>
            <person name="Ashton N."/>
            <person name="Barbazuk W.B."/>
            <person name="Barker E."/>
            <person name="Bennetzen J."/>
            <person name="Bezanilla M."/>
            <person name="Blankenship R."/>
            <person name="Cho S.H."/>
            <person name="Dutcher S."/>
            <person name="Estelle M."/>
            <person name="Fawcett J.A."/>
            <person name="Gundlach H."/>
            <person name="Hanada K."/>
            <person name="Heyl A."/>
            <person name="Hicks K.A."/>
            <person name="Hugh J."/>
            <person name="Lohr M."/>
            <person name="Mayer K."/>
            <person name="Melkozernov A."/>
            <person name="Murata T."/>
            <person name="Nelson D."/>
            <person name="Pils B."/>
            <person name="Prigge M."/>
            <person name="Reiss B."/>
            <person name="Renner T."/>
            <person name="Rombauts S."/>
            <person name="Rushton P."/>
            <person name="Sanderfoot A."/>
            <person name="Schween G."/>
            <person name="Shiu S.-H."/>
            <person name="Stueber K."/>
            <person name="Theodoulou F.L."/>
            <person name="Tu H."/>
            <person name="Van de Peer Y."/>
            <person name="Verrier P.J."/>
            <person name="Waters E."/>
            <person name="Wood A."/>
            <person name="Yang L."/>
            <person name="Cove D."/>
            <person name="Cuming A."/>
            <person name="Hasebe M."/>
            <person name="Lucas S."/>
            <person name="Mishler D.B."/>
            <person name="Reski R."/>
            <person name="Grigoriev I."/>
            <person name="Quatrano R.S."/>
            <person name="Boore J.L."/>
        </authorList>
    </citation>
    <scope>NUCLEOTIDE SEQUENCE [LARGE SCALE GENOMIC DNA]</scope>
    <source>
        <strain evidence="4 5">cv. Gransden 2004</strain>
    </source>
</reference>
<evidence type="ECO:0000313" key="4">
    <source>
        <dbReference type="EnsemblPlants" id="Pp3c23_11410V3.1"/>
    </source>
</evidence>
<dbReference type="OMA" id="WRNTIDP"/>
<reference evidence="3 5" key="2">
    <citation type="journal article" date="2018" name="Plant J.">
        <title>The Physcomitrella patens chromosome-scale assembly reveals moss genome structure and evolution.</title>
        <authorList>
            <person name="Lang D."/>
            <person name="Ullrich K.K."/>
            <person name="Murat F."/>
            <person name="Fuchs J."/>
            <person name="Jenkins J."/>
            <person name="Haas F.B."/>
            <person name="Piednoel M."/>
            <person name="Gundlach H."/>
            <person name="Van Bel M."/>
            <person name="Meyberg R."/>
            <person name="Vives C."/>
            <person name="Morata J."/>
            <person name="Symeonidi A."/>
            <person name="Hiss M."/>
            <person name="Muchero W."/>
            <person name="Kamisugi Y."/>
            <person name="Saleh O."/>
            <person name="Blanc G."/>
            <person name="Decker E.L."/>
            <person name="van Gessel N."/>
            <person name="Grimwood J."/>
            <person name="Hayes R.D."/>
            <person name="Graham S.W."/>
            <person name="Gunter L.E."/>
            <person name="McDaniel S.F."/>
            <person name="Hoernstein S.N.W."/>
            <person name="Larsson A."/>
            <person name="Li F.W."/>
            <person name="Perroud P.F."/>
            <person name="Phillips J."/>
            <person name="Ranjan P."/>
            <person name="Rokshar D.S."/>
            <person name="Rothfels C.J."/>
            <person name="Schneider L."/>
            <person name="Shu S."/>
            <person name="Stevenson D.W."/>
            <person name="Thummler F."/>
            <person name="Tillich M."/>
            <person name="Villarreal Aguilar J.C."/>
            <person name="Widiez T."/>
            <person name="Wong G.K."/>
            <person name="Wymore A."/>
            <person name="Zhang Y."/>
            <person name="Zimmer A.D."/>
            <person name="Quatrano R.S."/>
            <person name="Mayer K.F.X."/>
            <person name="Goodstein D."/>
            <person name="Casacuberta J.M."/>
            <person name="Vandepoele K."/>
            <person name="Reski R."/>
            <person name="Cuming A.C."/>
            <person name="Tuskan G.A."/>
            <person name="Maumus F."/>
            <person name="Salse J."/>
            <person name="Schmutz J."/>
            <person name="Rensing S.A."/>
        </authorList>
    </citation>
    <scope>NUCLEOTIDE SEQUENCE [LARGE SCALE GENOMIC DNA]</scope>
    <source>
        <strain evidence="4 5">cv. Gransden 2004</strain>
    </source>
</reference>
<gene>
    <name evidence="4" type="primary">LOC112276017</name>
    <name evidence="3" type="ORF">PHYPA_027927</name>
</gene>
<dbReference type="PaxDb" id="3218-PP1S137_135V6.1"/>
<evidence type="ECO:0000259" key="2">
    <source>
        <dbReference type="Pfam" id="PF01323"/>
    </source>
</evidence>
<dbReference type="PANTHER" id="PTHR33875:SF2">
    <property type="entry name" value="ACR183CP"/>
    <property type="match status" value="1"/>
</dbReference>
<sequence>MATHCRSSSTALSLLRAVGLVVTLLSLVASSSAQFAIPERYDGFVYNVSTEQGRGPVMWEVFVDPLCIDCKNAWPVVKQVVEKYGSALLLIVHPFPAPFHHNAFFASRGLHVAQMTNSSLVYPLLELIFSNQESFLNPSTNHETPAHVVSRLISLADNLGFPTNSFEVAFNDAVTDQATRISFKYGCSRGVVGTPTYLVNGVAVAGADDSWSVEDWGKLFDPMMKSPGFGMLYSSLAPGS</sequence>
<reference evidence="4" key="3">
    <citation type="submission" date="2020-12" db="UniProtKB">
        <authorList>
            <consortium name="EnsemblPlants"/>
        </authorList>
    </citation>
    <scope>IDENTIFICATION</scope>
</reference>
<dbReference type="CDD" id="cd02972">
    <property type="entry name" value="DsbA_family"/>
    <property type="match status" value="1"/>
</dbReference>
<dbReference type="GeneID" id="112276017"/>
<dbReference type="EnsemblPlants" id="Pp3c23_11410V3.1">
    <property type="protein sequence ID" value="Pp3c23_11410V3.1"/>
    <property type="gene ID" value="Pp3c23_11410"/>
</dbReference>
<dbReference type="PANTHER" id="PTHR33875">
    <property type="entry name" value="OS09G0542200 PROTEIN"/>
    <property type="match status" value="1"/>
</dbReference>
<feature type="domain" description="DSBA-like thioredoxin" evidence="2">
    <location>
        <begin position="95"/>
        <end position="209"/>
    </location>
</feature>